<evidence type="ECO:0000313" key="2">
    <source>
        <dbReference type="EMBL" id="MFC6426713.1"/>
    </source>
</evidence>
<keyword evidence="1" id="KW-0812">Transmembrane</keyword>
<sequence length="164" mass="17181">MNFRNVVNSFFLGLGIGVVMLVANAGAGDPGMWALTVLASGGIGLLVGLVTEWLTSLLPIRLARPRTYFLLNGLIALVTTAAIMLGLVGLAAGTGWGSGSQGGARGWWPVVGLVLAIVVVANVADYLVFRWTRARLRRMQASLGQAPLDPQVVDEASGRLPEAE</sequence>
<feature type="transmembrane region" description="Helical" evidence="1">
    <location>
        <begin position="106"/>
        <end position="129"/>
    </location>
</feature>
<organism evidence="2 3">
    <name type="scientific">Oerskovia paurometabola</name>
    <dbReference type="NCBI Taxonomy" id="162170"/>
    <lineage>
        <taxon>Bacteria</taxon>
        <taxon>Bacillati</taxon>
        <taxon>Actinomycetota</taxon>
        <taxon>Actinomycetes</taxon>
        <taxon>Micrococcales</taxon>
        <taxon>Cellulomonadaceae</taxon>
        <taxon>Oerskovia</taxon>
    </lineage>
</organism>
<proteinExistence type="predicted"/>
<keyword evidence="3" id="KW-1185">Reference proteome</keyword>
<name>A0ABW1XG20_9CELL</name>
<keyword evidence="1" id="KW-0472">Membrane</keyword>
<reference evidence="3" key="1">
    <citation type="journal article" date="2019" name="Int. J. Syst. Evol. Microbiol.">
        <title>The Global Catalogue of Microorganisms (GCM) 10K type strain sequencing project: providing services to taxonomists for standard genome sequencing and annotation.</title>
        <authorList>
            <consortium name="The Broad Institute Genomics Platform"/>
            <consortium name="The Broad Institute Genome Sequencing Center for Infectious Disease"/>
            <person name="Wu L."/>
            <person name="Ma J."/>
        </authorList>
    </citation>
    <scope>NUCLEOTIDE SEQUENCE [LARGE SCALE GENOMIC DNA]</scope>
    <source>
        <strain evidence="3">CCUG 47105</strain>
    </source>
</reference>
<evidence type="ECO:0000256" key="1">
    <source>
        <dbReference type="SAM" id="Phobius"/>
    </source>
</evidence>
<feature type="transmembrane region" description="Helical" evidence="1">
    <location>
        <begin position="33"/>
        <end position="55"/>
    </location>
</feature>
<feature type="transmembrane region" description="Helical" evidence="1">
    <location>
        <begin position="67"/>
        <end position="94"/>
    </location>
</feature>
<protein>
    <submittedName>
        <fullName evidence="2">Uncharacterized protein</fullName>
    </submittedName>
</protein>
<evidence type="ECO:0000313" key="3">
    <source>
        <dbReference type="Proteomes" id="UP001596305"/>
    </source>
</evidence>
<dbReference type="Proteomes" id="UP001596305">
    <property type="component" value="Unassembled WGS sequence"/>
</dbReference>
<feature type="transmembrane region" description="Helical" evidence="1">
    <location>
        <begin position="7"/>
        <end position="27"/>
    </location>
</feature>
<accession>A0ABW1XG20</accession>
<gene>
    <name evidence="2" type="ORF">ACFP71_17915</name>
</gene>
<dbReference type="RefSeq" id="WP_204809052.1">
    <property type="nucleotide sequence ID" value="NZ_BAAAIY010000006.1"/>
</dbReference>
<comment type="caution">
    <text evidence="2">The sequence shown here is derived from an EMBL/GenBank/DDBJ whole genome shotgun (WGS) entry which is preliminary data.</text>
</comment>
<dbReference type="EMBL" id="JBHSTM010000013">
    <property type="protein sequence ID" value="MFC6426713.1"/>
    <property type="molecule type" value="Genomic_DNA"/>
</dbReference>
<keyword evidence="1" id="KW-1133">Transmembrane helix</keyword>